<gene>
    <name evidence="1" type="ORF">EJF14_10369</name>
</gene>
<sequence>MSTYQLDKSNILFPSYRGRLTEGITYNPSNNTLLWVDIIQAQVHRIRLDDEEDYGKHHEVISLDDPKESAGALFLTKDSDIVLISTKYGVCKGAFSTGKAEYILKYDHNAEEQKRLRSNDGIVDPWGHLWIGVMTAFPEGGVQPEGRLYRVDCGDLSVKTMVTDTYISNGLAFDQDGKHLYWTDSLTFTLWKFDYDHESATLSNRQACLDYRTLFPDVESPEPDGLAMTRGGDIYQAVFSTSQVVQVSTDGKMHARFKVPAARVSCVCVGGKDDNELFITTGHLKLDDPSADIDANDKSGDLGGFLFRLKLNEKLEGAPKNVWGGSI</sequence>
<proteinExistence type="predicted"/>
<reference evidence="2" key="1">
    <citation type="journal article" date="2019" name="MBio">
        <title>Comparative genomics for the elucidation of multidrug resistance (MDR) in Candida lusitaniae.</title>
        <authorList>
            <person name="Kannan A."/>
            <person name="Asner S.A."/>
            <person name="Trachsel E."/>
            <person name="Kelly S."/>
            <person name="Parker J."/>
            <person name="Sanglard D."/>
        </authorList>
    </citation>
    <scope>NUCLEOTIDE SEQUENCE [LARGE SCALE GENOMIC DNA]</scope>
    <source>
        <strain evidence="2">P1</strain>
    </source>
</reference>
<organism evidence="1 2">
    <name type="scientific">Clavispora lusitaniae</name>
    <name type="common">Candida lusitaniae</name>
    <dbReference type="NCBI Taxonomy" id="36911"/>
    <lineage>
        <taxon>Eukaryota</taxon>
        <taxon>Fungi</taxon>
        <taxon>Dikarya</taxon>
        <taxon>Ascomycota</taxon>
        <taxon>Saccharomycotina</taxon>
        <taxon>Pichiomycetes</taxon>
        <taxon>Metschnikowiaceae</taxon>
        <taxon>Clavispora</taxon>
    </lineage>
</organism>
<accession>A0ACD0WCN5</accession>
<keyword evidence="2" id="KW-1185">Reference proteome</keyword>
<dbReference type="Proteomes" id="UP000326582">
    <property type="component" value="Chromosome 1"/>
</dbReference>
<name>A0ACD0WCN5_CLALS</name>
<dbReference type="EMBL" id="CP038484">
    <property type="protein sequence ID" value="QFZ25278.1"/>
    <property type="molecule type" value="Genomic_DNA"/>
</dbReference>
<evidence type="ECO:0000313" key="2">
    <source>
        <dbReference type="Proteomes" id="UP000326582"/>
    </source>
</evidence>
<protein>
    <submittedName>
        <fullName evidence="1">Cell growth-regulated protein</fullName>
    </submittedName>
</protein>
<evidence type="ECO:0000313" key="1">
    <source>
        <dbReference type="EMBL" id="QFZ25278.1"/>
    </source>
</evidence>